<dbReference type="OrthoDB" id="5330842at2759"/>
<dbReference type="Gene3D" id="1.20.1260.10">
    <property type="match status" value="2"/>
</dbReference>
<evidence type="ECO:0000313" key="2">
    <source>
        <dbReference type="Proteomes" id="UP000266861"/>
    </source>
</evidence>
<proteinExistence type="predicted"/>
<dbReference type="EMBL" id="PQFF01000160">
    <property type="protein sequence ID" value="RHZ77856.1"/>
    <property type="molecule type" value="Genomic_DNA"/>
</dbReference>
<dbReference type="Proteomes" id="UP000266861">
    <property type="component" value="Unassembled WGS sequence"/>
</dbReference>
<accession>A0A397IVN3</accession>
<dbReference type="AlphaFoldDB" id="A0A397IVN3"/>
<protein>
    <recommendedName>
        <fullName evidence="3">SWIM-type domain-containing protein</fullName>
    </recommendedName>
</protein>
<evidence type="ECO:0008006" key="3">
    <source>
        <dbReference type="Google" id="ProtNLM"/>
    </source>
</evidence>
<gene>
    <name evidence="1" type="ORF">Glove_170g30</name>
</gene>
<evidence type="ECO:0000313" key="1">
    <source>
        <dbReference type="EMBL" id="RHZ77856.1"/>
    </source>
</evidence>
<sequence>MTLIQEAINECPVPTIKQYIKRYYVKNNHQWALWALTSTNSLESYHSELKRTTSSQHGLIGACHKVVALDQKKRTDSEYVAFEFRTKKISVIGVDDEILNELHKFPFPIQRMLADEICAVEKRLEKGKATPGLTLLYCNCSFYHRYLLPCRHVFHEHMYGETKLLTVDSWAKFQWMFEENSFEVYMHHESVEVDISEKIKAGRAAENRRLAINELMEKTRDIYWRVEEKGDEKQTGALLEELKSCLEPILNNPEFFDFAEFSNDPLSKVIDHVKILVERLDKIEEKVYGSKENMEEMVTDTETTKANSNSDEMLQTLDNMSKGLLEVTETVKKLANRVGGISNRIDSIDRQQSGGRDRQLEQQSWFTNSEFIEEKIFFCTGWRTVPGMRYISFQQLFAQIVIEELDIALSKVIDHVKILVERLDKIEEKVYGSKENMEEMVTDTETTKANSNSDEMLQTLDNMSKGLLEVTETVKKLANRVGGISNRIDSIDRQQSGGRDRQLEQQSWFTNSEFIEEKIFFCTGWRTVPGMRYISFQQLFAQIGQKGMSGGMTISCLSNTGATMGRAVYRGMTPFEFFKKKSICLYPETEKYESLTIAHNQIIEELITLYNNSFTDENNNHWKIEFWFTEDWKYMTLVLGINEPTLNYFCLWCDCYKNERWNTSKS</sequence>
<dbReference type="InterPro" id="IPR012347">
    <property type="entry name" value="Ferritin-like"/>
</dbReference>
<name>A0A397IVN3_9GLOM</name>
<keyword evidence="2" id="KW-1185">Reference proteome</keyword>
<organism evidence="1 2">
    <name type="scientific">Diversispora epigaea</name>
    <dbReference type="NCBI Taxonomy" id="1348612"/>
    <lineage>
        <taxon>Eukaryota</taxon>
        <taxon>Fungi</taxon>
        <taxon>Fungi incertae sedis</taxon>
        <taxon>Mucoromycota</taxon>
        <taxon>Glomeromycotina</taxon>
        <taxon>Glomeromycetes</taxon>
        <taxon>Diversisporales</taxon>
        <taxon>Diversisporaceae</taxon>
        <taxon>Diversispora</taxon>
    </lineage>
</organism>
<reference evidence="1 2" key="1">
    <citation type="submission" date="2018-08" db="EMBL/GenBank/DDBJ databases">
        <title>Genome and evolution of the arbuscular mycorrhizal fungus Diversispora epigaea (formerly Glomus versiforme) and its bacterial endosymbionts.</title>
        <authorList>
            <person name="Sun X."/>
            <person name="Fei Z."/>
            <person name="Harrison M."/>
        </authorList>
    </citation>
    <scope>NUCLEOTIDE SEQUENCE [LARGE SCALE GENOMIC DNA]</scope>
    <source>
        <strain evidence="1 2">IT104</strain>
    </source>
</reference>
<comment type="caution">
    <text evidence="1">The sequence shown here is derived from an EMBL/GenBank/DDBJ whole genome shotgun (WGS) entry which is preliminary data.</text>
</comment>